<proteinExistence type="predicted"/>
<sequence>MFYPGLAVLKPTKVMKSSSRAVVTDLLPCPSDQGTTMAGGQVVCLIRKLAVVINALLVVRLVLDHLLMKTLKDRNNV</sequence>
<evidence type="ECO:0000313" key="1">
    <source>
        <dbReference type="EMBL" id="ETV97072.1"/>
    </source>
</evidence>
<reference evidence="1" key="1">
    <citation type="submission" date="2013-12" db="EMBL/GenBank/DDBJ databases">
        <title>The Genome Sequence of Aphanomyces invadans NJM9701.</title>
        <authorList>
            <consortium name="The Broad Institute Genomics Platform"/>
            <person name="Russ C."/>
            <person name="Tyler B."/>
            <person name="van West P."/>
            <person name="Dieguez-Uribeondo J."/>
            <person name="Young S.K."/>
            <person name="Zeng Q."/>
            <person name="Gargeya S."/>
            <person name="Fitzgerald M."/>
            <person name="Abouelleil A."/>
            <person name="Alvarado L."/>
            <person name="Chapman S.B."/>
            <person name="Gainer-Dewar J."/>
            <person name="Goldberg J."/>
            <person name="Griggs A."/>
            <person name="Gujja S."/>
            <person name="Hansen M."/>
            <person name="Howarth C."/>
            <person name="Imamovic A."/>
            <person name="Ireland A."/>
            <person name="Larimer J."/>
            <person name="McCowan C."/>
            <person name="Murphy C."/>
            <person name="Pearson M."/>
            <person name="Poon T.W."/>
            <person name="Priest M."/>
            <person name="Roberts A."/>
            <person name="Saif S."/>
            <person name="Shea T."/>
            <person name="Sykes S."/>
            <person name="Wortman J."/>
            <person name="Nusbaum C."/>
            <person name="Birren B."/>
        </authorList>
    </citation>
    <scope>NUCLEOTIDE SEQUENCE [LARGE SCALE GENOMIC DNA]</scope>
    <source>
        <strain evidence="1">NJM9701</strain>
    </source>
</reference>
<dbReference type="GeneID" id="20086944"/>
<organism evidence="1">
    <name type="scientific">Aphanomyces invadans</name>
    <dbReference type="NCBI Taxonomy" id="157072"/>
    <lineage>
        <taxon>Eukaryota</taxon>
        <taxon>Sar</taxon>
        <taxon>Stramenopiles</taxon>
        <taxon>Oomycota</taxon>
        <taxon>Saprolegniomycetes</taxon>
        <taxon>Saprolegniales</taxon>
        <taxon>Verrucalvaceae</taxon>
        <taxon>Aphanomyces</taxon>
    </lineage>
</organism>
<dbReference type="AlphaFoldDB" id="A0A024TUQ8"/>
<accession>A0A024TUQ8</accession>
<gene>
    <name evidence="1" type="ORF">H310_09894</name>
</gene>
<protein>
    <submittedName>
        <fullName evidence="1">Uncharacterized protein</fullName>
    </submittedName>
</protein>
<dbReference type="RefSeq" id="XP_008874318.1">
    <property type="nucleotide sequence ID" value="XM_008876096.1"/>
</dbReference>
<dbReference type="EMBL" id="KI913974">
    <property type="protein sequence ID" value="ETV97072.1"/>
    <property type="molecule type" value="Genomic_DNA"/>
</dbReference>
<dbReference type="VEuPathDB" id="FungiDB:H310_09894"/>
<name>A0A024TUQ8_9STRA</name>